<dbReference type="EMBL" id="BOOF01000008">
    <property type="protein sequence ID" value="GIH61199.1"/>
    <property type="molecule type" value="Genomic_DNA"/>
</dbReference>
<evidence type="ECO:0000313" key="2">
    <source>
        <dbReference type="EMBL" id="GIH61199.1"/>
    </source>
</evidence>
<name>A0ABQ4GIK6_9ACTN</name>
<evidence type="ECO:0000313" key="3">
    <source>
        <dbReference type="Proteomes" id="UP000660454"/>
    </source>
</evidence>
<accession>A0ABQ4GIK6</accession>
<organism evidence="2 3">
    <name type="scientific">Microbispora siamensis</name>
    <dbReference type="NCBI Taxonomy" id="564413"/>
    <lineage>
        <taxon>Bacteria</taxon>
        <taxon>Bacillati</taxon>
        <taxon>Actinomycetota</taxon>
        <taxon>Actinomycetes</taxon>
        <taxon>Streptosporangiales</taxon>
        <taxon>Streptosporangiaceae</taxon>
        <taxon>Microbispora</taxon>
    </lineage>
</organism>
<proteinExistence type="predicted"/>
<reference evidence="2 3" key="1">
    <citation type="submission" date="2021-01" db="EMBL/GenBank/DDBJ databases">
        <title>Whole genome shotgun sequence of Microbispora siamensis NBRC 104113.</title>
        <authorList>
            <person name="Komaki H."/>
            <person name="Tamura T."/>
        </authorList>
    </citation>
    <scope>NUCLEOTIDE SEQUENCE [LARGE SCALE GENOMIC DNA]</scope>
    <source>
        <strain evidence="2 3">NBRC 104113</strain>
    </source>
</reference>
<gene>
    <name evidence="2" type="ORF">Msi02_20160</name>
</gene>
<sequence length="104" mass="11224">MSYTSRSQPRSAEAHTRWISESVPSVSSAAAVTGQPSIQPDSRSAVASRRAQPSTAAAVLLGVQRRPEERRELLFTVLDGGDLVILSLTDYDAMYAVLEPAAHR</sequence>
<protein>
    <submittedName>
        <fullName evidence="2">Uncharacterized protein</fullName>
    </submittedName>
</protein>
<dbReference type="Proteomes" id="UP000660454">
    <property type="component" value="Unassembled WGS sequence"/>
</dbReference>
<feature type="region of interest" description="Disordered" evidence="1">
    <location>
        <begin position="29"/>
        <end position="50"/>
    </location>
</feature>
<keyword evidence="3" id="KW-1185">Reference proteome</keyword>
<comment type="caution">
    <text evidence="2">The sequence shown here is derived from an EMBL/GenBank/DDBJ whole genome shotgun (WGS) entry which is preliminary data.</text>
</comment>
<evidence type="ECO:0000256" key="1">
    <source>
        <dbReference type="SAM" id="MobiDB-lite"/>
    </source>
</evidence>